<dbReference type="Proteomes" id="UP000722791">
    <property type="component" value="Unassembled WGS sequence"/>
</dbReference>
<evidence type="ECO:0000313" key="2">
    <source>
        <dbReference type="Proteomes" id="UP000722791"/>
    </source>
</evidence>
<name>A0A8J4GTB7_9CHLO</name>
<reference evidence="1" key="1">
    <citation type="journal article" date="2021" name="Proc. Natl. Acad. Sci. U.S.A.">
        <title>Three genomes in the algal genus Volvox reveal the fate of a haploid sex-determining region after a transition to homothallism.</title>
        <authorList>
            <person name="Yamamoto K."/>
            <person name="Hamaji T."/>
            <person name="Kawai-Toyooka H."/>
            <person name="Matsuzaki R."/>
            <person name="Takahashi F."/>
            <person name="Nishimura Y."/>
            <person name="Kawachi M."/>
            <person name="Noguchi H."/>
            <person name="Minakuchi Y."/>
            <person name="Umen J.G."/>
            <person name="Toyoda A."/>
            <person name="Nozaki H."/>
        </authorList>
    </citation>
    <scope>NUCLEOTIDE SEQUENCE</scope>
    <source>
        <strain evidence="1">NIES-3785</strain>
    </source>
</reference>
<dbReference type="EMBL" id="BNCQ01000058">
    <property type="protein sequence ID" value="GIM14709.1"/>
    <property type="molecule type" value="Genomic_DNA"/>
</dbReference>
<gene>
    <name evidence="1" type="ORF">Vretimale_17651</name>
</gene>
<feature type="non-terminal residue" evidence="1">
    <location>
        <position position="106"/>
    </location>
</feature>
<accession>A0A8J4GTB7</accession>
<organism evidence="1 2">
    <name type="scientific">Volvox reticuliferus</name>
    <dbReference type="NCBI Taxonomy" id="1737510"/>
    <lineage>
        <taxon>Eukaryota</taxon>
        <taxon>Viridiplantae</taxon>
        <taxon>Chlorophyta</taxon>
        <taxon>core chlorophytes</taxon>
        <taxon>Chlorophyceae</taxon>
        <taxon>CS clade</taxon>
        <taxon>Chlamydomonadales</taxon>
        <taxon>Volvocaceae</taxon>
        <taxon>Volvox</taxon>
    </lineage>
</organism>
<proteinExistence type="predicted"/>
<protein>
    <recommendedName>
        <fullName evidence="3">Reverse transcriptase Ty1/copia-type domain-containing protein</fullName>
    </recommendedName>
</protein>
<dbReference type="AlphaFoldDB" id="A0A8J4GTB7"/>
<evidence type="ECO:0000313" key="1">
    <source>
        <dbReference type="EMBL" id="GIM14709.1"/>
    </source>
</evidence>
<sequence length="106" mass="12332">MMRPMRLPVSKDATLRTLLSVVAERNLALHQWDVGTAFLNAKMEEVRSLCLASSWLYVLKVFWVRLASCKRLCMALSRPPCMVWVLEEATRIYAWGFQMLTRAFSY</sequence>
<evidence type="ECO:0008006" key="3">
    <source>
        <dbReference type="Google" id="ProtNLM"/>
    </source>
</evidence>
<comment type="caution">
    <text evidence="1">The sequence shown here is derived from an EMBL/GenBank/DDBJ whole genome shotgun (WGS) entry which is preliminary data.</text>
</comment>